<evidence type="ECO:0000256" key="1">
    <source>
        <dbReference type="SAM" id="Phobius"/>
    </source>
</evidence>
<name>A0ABM5WKK0_9BURK</name>
<keyword evidence="1" id="KW-0472">Membrane</keyword>
<keyword evidence="3" id="KW-1185">Reference proteome</keyword>
<feature type="transmembrane region" description="Helical" evidence="1">
    <location>
        <begin position="152"/>
        <end position="172"/>
    </location>
</feature>
<feature type="transmembrane region" description="Helical" evidence="1">
    <location>
        <begin position="249"/>
        <end position="272"/>
    </location>
</feature>
<protein>
    <submittedName>
        <fullName evidence="2">Uncharacterized protein</fullName>
    </submittedName>
</protein>
<dbReference type="EMBL" id="CP013480">
    <property type="protein sequence ID" value="ALS60468.2"/>
    <property type="molecule type" value="Genomic_DNA"/>
</dbReference>
<evidence type="ECO:0000313" key="2">
    <source>
        <dbReference type="EMBL" id="ALS60468.2"/>
    </source>
</evidence>
<sequence length="310" mass="33184">MSGHGRGEIEGIARIALTNACLKSLLQLPLVNASQRLPVSTVAFSRRSLCTLSLTSPMTRPAPLSLYAYLQLFGVVEVFLNPFQIPLSGSQPLQALIVTGTYSIGIAVGLLCAITAFKGSRWTRPLYITCVVAEFLSEVLPENGGARVPLKFIITSLVPLVLLFSPSVSAYLKTRPQIRLRWPGLGRAMTITCCTFSLGLFFLTMNNMFAATPSDDNLAKLAGLFAVPAIVLWITVSSARYQLNTLREIGLALMAGVLSNILLAADFATLQISDGRQVTPYLVGCWLVLTAVGAALVAHASRARNSGPST</sequence>
<proteinExistence type="predicted"/>
<dbReference type="Proteomes" id="UP000060277">
    <property type="component" value="Chromosome"/>
</dbReference>
<keyword evidence="1" id="KW-1133">Transmembrane helix</keyword>
<dbReference type="RefSeq" id="WP_058377385.1">
    <property type="nucleotide sequence ID" value="NZ_CP013480.3"/>
</dbReference>
<organism evidence="2 3">
    <name type="scientific">Pandoraea norimbergensis</name>
    <dbReference type="NCBI Taxonomy" id="93219"/>
    <lineage>
        <taxon>Bacteria</taxon>
        <taxon>Pseudomonadati</taxon>
        <taxon>Pseudomonadota</taxon>
        <taxon>Betaproteobacteria</taxon>
        <taxon>Burkholderiales</taxon>
        <taxon>Burkholderiaceae</taxon>
        <taxon>Pandoraea</taxon>
    </lineage>
</organism>
<feature type="transmembrane region" description="Helical" evidence="1">
    <location>
        <begin position="278"/>
        <end position="298"/>
    </location>
</feature>
<reference evidence="3" key="1">
    <citation type="submission" date="2015-12" db="EMBL/GenBank/DDBJ databases">
        <title>Complete genome sequence of Pandoraea norimbergensis DSM 11628.</title>
        <authorList>
            <person name="Ee R."/>
            <person name="Lim Y.-L."/>
            <person name="Yong D."/>
            <person name="Yin W.-F."/>
            <person name="Chan K.-G."/>
        </authorList>
    </citation>
    <scope>NUCLEOTIDE SEQUENCE [LARGE SCALE GENOMIC DNA]</scope>
    <source>
        <strain evidence="3">DSM 11628</strain>
    </source>
</reference>
<feature type="transmembrane region" description="Helical" evidence="1">
    <location>
        <begin position="184"/>
        <end position="205"/>
    </location>
</feature>
<accession>A0ABM5WKK0</accession>
<gene>
    <name evidence="2" type="ORF">AT302_12495</name>
</gene>
<evidence type="ECO:0000313" key="3">
    <source>
        <dbReference type="Proteomes" id="UP000060277"/>
    </source>
</evidence>
<keyword evidence="1" id="KW-0812">Transmembrane</keyword>
<feature type="transmembrane region" description="Helical" evidence="1">
    <location>
        <begin position="217"/>
        <end position="237"/>
    </location>
</feature>
<feature type="transmembrane region" description="Helical" evidence="1">
    <location>
        <begin position="95"/>
        <end position="117"/>
    </location>
</feature>